<dbReference type="OrthoDB" id="103335at2"/>
<keyword evidence="1" id="KW-0677">Repeat</keyword>
<accession>A0A2P8CXD2</accession>
<dbReference type="NCBIfam" id="TIGR04131">
    <property type="entry name" value="Bac_Flav_CTERM"/>
    <property type="match status" value="1"/>
</dbReference>
<dbReference type="Gene3D" id="2.60.40.10">
    <property type="entry name" value="Immunoglobulins"/>
    <property type="match status" value="1"/>
</dbReference>
<dbReference type="InterPro" id="IPR026341">
    <property type="entry name" value="T9SS_type_B"/>
</dbReference>
<dbReference type="RefSeq" id="WP_106524821.1">
    <property type="nucleotide sequence ID" value="NZ_PYGD01000011.1"/>
</dbReference>
<evidence type="ECO:0000256" key="3">
    <source>
        <dbReference type="SAM" id="SignalP"/>
    </source>
</evidence>
<dbReference type="SUPFAM" id="SSF50965">
    <property type="entry name" value="Galactose oxidase, central domain"/>
    <property type="match status" value="1"/>
</dbReference>
<dbReference type="AlphaFoldDB" id="A0A2P8CXD2"/>
<evidence type="ECO:0000313" key="5">
    <source>
        <dbReference type="Proteomes" id="UP000240572"/>
    </source>
</evidence>
<dbReference type="Gene3D" id="2.120.10.80">
    <property type="entry name" value="Kelch-type beta propeller"/>
    <property type="match status" value="3"/>
</dbReference>
<dbReference type="InterPro" id="IPR035986">
    <property type="entry name" value="PKD_dom_sf"/>
</dbReference>
<reference evidence="4 5" key="1">
    <citation type="submission" date="2018-03" db="EMBL/GenBank/DDBJ databases">
        <title>Genomic Encyclopedia of Type Strains, Phase III (KMG-III): the genomes of soil and plant-associated and newly described type strains.</title>
        <authorList>
            <person name="Whitman W."/>
        </authorList>
    </citation>
    <scope>NUCLEOTIDE SEQUENCE [LARGE SCALE GENOMIC DNA]</scope>
    <source>
        <strain evidence="4 5">CGMCC 1.12700</strain>
    </source>
</reference>
<name>A0A2P8CXD2_9BACT</name>
<dbReference type="Proteomes" id="UP000240572">
    <property type="component" value="Unassembled WGS sequence"/>
</dbReference>
<feature type="chain" id="PRO_5015156507" evidence="3">
    <location>
        <begin position="23"/>
        <end position="715"/>
    </location>
</feature>
<dbReference type="InterPro" id="IPR013783">
    <property type="entry name" value="Ig-like_fold"/>
</dbReference>
<keyword evidence="5" id="KW-1185">Reference proteome</keyword>
<dbReference type="EMBL" id="PYGD01000011">
    <property type="protein sequence ID" value="PSK89577.1"/>
    <property type="molecule type" value="Genomic_DNA"/>
</dbReference>
<gene>
    <name evidence="4" type="ORF">B0I18_111135</name>
</gene>
<dbReference type="SUPFAM" id="SSF49299">
    <property type="entry name" value="PKD domain"/>
    <property type="match status" value="1"/>
</dbReference>
<dbReference type="PANTHER" id="PTHR47435:SF4">
    <property type="entry name" value="KELCH REPEAT PROTEIN (AFU_ORTHOLOGUE AFUA_5G12780)"/>
    <property type="match status" value="1"/>
</dbReference>
<dbReference type="SUPFAM" id="SSF117281">
    <property type="entry name" value="Kelch motif"/>
    <property type="match status" value="1"/>
</dbReference>
<dbReference type="InterPro" id="IPR011043">
    <property type="entry name" value="Gal_Oxase/kelch_b-propeller"/>
</dbReference>
<sequence>MNINIRLKVLVLLCLLRLPLWAQSGQWVWLKGDSTLYNYGNYGAIGVPDPANNAPYFSGYGHWTDLQGNFWCMAYNGLWRYDPVANVWTYVHASGSNGVYGIQGLPSPLNYPPALHTPICWTDADGDFWLFGGTNSSGFSLDALWRYQVATDEWTWMKGYPGVTPGITGEPPAVYGTLHVANAANTPGSKAGTGDYSDWVMGNDFWLFGGGASVGYLSLKNDLWRYNKASNNWIWEAGEQGLNGTGNYGVKGVASAANMPPTRVAAAGWSDGQQRLFLFSGSTYNAPFNDLWQYDIATRLWTWLDGNAGPGIGGGTDGTYCTADTVLRMRARNWFSVTKGPTGCARTYWGFGGGIGSQVPLQNNLCNDLWLINADKQSWIKVKGFSTGTPIPYHYGIKGVPAPGNLPRGRSRAALWTDKAGNVYLFGGLVPDALPNPNVPASTPLNDLWKFTPDSACIRSGLTSVGRLEPPAVTELCAGDSALMAIPAGAQVRVSPAAGSRIDNAAGYIVFYGGIARSHAVVTLPDNPCMGYDSITVTLTLPPPPRAAFAINPLKTYLNTPVNFINQSAHAVSYKWYEAGRLLATSEDLVHRFATAGKHCLTLVATNKCGDQDSVSHCLELTGDPVVFVPNAFSPNGDGLNDVFRIEGGNFKLIAFDIYNRYGQRIFNASHASKGWDGTFNGKPCDVGTYFYYIRYVEQDRSDEHVLKGDLALLP</sequence>
<keyword evidence="3" id="KW-0732">Signal</keyword>
<proteinExistence type="predicted"/>
<protein>
    <submittedName>
        <fullName evidence="4">Gliding motility-associated-like protein</fullName>
    </submittedName>
</protein>
<evidence type="ECO:0000256" key="1">
    <source>
        <dbReference type="ARBA" id="ARBA00022737"/>
    </source>
</evidence>
<keyword evidence="2" id="KW-0408">Iron</keyword>
<comment type="caution">
    <text evidence="4">The sequence shown here is derived from an EMBL/GenBank/DDBJ whole genome shotgun (WGS) entry which is preliminary data.</text>
</comment>
<dbReference type="InterPro" id="IPR015915">
    <property type="entry name" value="Kelch-typ_b-propeller"/>
</dbReference>
<evidence type="ECO:0000313" key="4">
    <source>
        <dbReference type="EMBL" id="PSK89577.1"/>
    </source>
</evidence>
<feature type="signal peptide" evidence="3">
    <location>
        <begin position="1"/>
        <end position="22"/>
    </location>
</feature>
<organism evidence="4 5">
    <name type="scientific">Taibaiella chishuiensis</name>
    <dbReference type="NCBI Taxonomy" id="1434707"/>
    <lineage>
        <taxon>Bacteria</taxon>
        <taxon>Pseudomonadati</taxon>
        <taxon>Bacteroidota</taxon>
        <taxon>Chitinophagia</taxon>
        <taxon>Chitinophagales</taxon>
        <taxon>Chitinophagaceae</taxon>
        <taxon>Taibaiella</taxon>
    </lineage>
</organism>
<dbReference type="Pfam" id="PF13585">
    <property type="entry name" value="CHU_C"/>
    <property type="match status" value="1"/>
</dbReference>
<dbReference type="PANTHER" id="PTHR47435">
    <property type="entry name" value="KELCH REPEAT PROTEIN (AFU_ORTHOLOGUE AFUA_5G12780)"/>
    <property type="match status" value="1"/>
</dbReference>
<evidence type="ECO:0000256" key="2">
    <source>
        <dbReference type="ARBA" id="ARBA00023004"/>
    </source>
</evidence>